<sequence length="74" mass="8086">MIVSSKANYDFAILLNAYDRITVKIEVEDSFITIRTNGLMTYVRGSSDKVAQAIISLNPCISMADASVIASKIK</sequence>
<gene>
    <name evidence="1" type="ORF">fHeYen901_78</name>
</gene>
<evidence type="ECO:0000313" key="1">
    <source>
        <dbReference type="EMBL" id="ARB05851.1"/>
    </source>
</evidence>
<reference evidence="1 2" key="1">
    <citation type="submission" date="2017-02" db="EMBL/GenBank/DDBJ databases">
        <title>Characterization and complete genome sequence of Yersinia bacteriophage, fHe-Yen9-01.</title>
        <authorList>
            <person name="Jun J.W."/>
            <person name="Wicklund A."/>
            <person name="Skurnik M."/>
        </authorList>
    </citation>
    <scope>NUCLEOTIDE SEQUENCE [LARGE SCALE GENOMIC DNA]</scope>
</reference>
<protein>
    <submittedName>
        <fullName evidence="1">Uncharacterized protein</fullName>
    </submittedName>
</protein>
<organism evidence="1 2">
    <name type="scientific">Yersinia phage fHe-Yen9-01</name>
    <dbReference type="NCBI Taxonomy" id="1965363"/>
    <lineage>
        <taxon>Viruses</taxon>
        <taxon>Duplodnaviria</taxon>
        <taxon>Heunggongvirae</taxon>
        <taxon>Uroviricota</taxon>
        <taxon>Caudoviricetes</taxon>
        <taxon>Pantevenvirales</taxon>
        <taxon>Straboviridae</taxon>
        <taxon>Tevenvirinae</taxon>
        <taxon>Tegunavirus</taxon>
        <taxon>Tegunavirus fheyen901</taxon>
    </lineage>
</organism>
<proteinExistence type="predicted"/>
<dbReference type="EMBL" id="KY593455">
    <property type="protein sequence ID" value="ARB05851.1"/>
    <property type="molecule type" value="Genomic_DNA"/>
</dbReference>
<name>A0A1V0DXH7_9CAUD</name>
<accession>A0A1V0DXH7</accession>
<dbReference type="Proteomes" id="UP000222840">
    <property type="component" value="Segment"/>
</dbReference>
<keyword evidence="2" id="KW-1185">Reference proteome</keyword>
<evidence type="ECO:0000313" key="2">
    <source>
        <dbReference type="Proteomes" id="UP000222840"/>
    </source>
</evidence>